<accession>A0A2K1KFS2</accession>
<evidence type="ECO:0000313" key="1">
    <source>
        <dbReference type="EMBL" id="PNR52615.1"/>
    </source>
</evidence>
<dbReference type="AlphaFoldDB" id="A0A2K1KFS2"/>
<gene>
    <name evidence="1" type="ORF">PHYPA_008989</name>
</gene>
<name>A0A2K1KFS2_PHYPA</name>
<evidence type="ECO:0000313" key="3">
    <source>
        <dbReference type="Proteomes" id="UP000006727"/>
    </source>
</evidence>
<sequence>MHPWSATGAPERHRVPPRLFSTKYVLITSARTSWLAECVTWVPGD</sequence>
<evidence type="ECO:0000313" key="2">
    <source>
        <dbReference type="EnsemblPlants" id="Pp3c6_15650V3.1"/>
    </source>
</evidence>
<reference evidence="1 3" key="1">
    <citation type="journal article" date="2008" name="Science">
        <title>The Physcomitrella genome reveals evolutionary insights into the conquest of land by plants.</title>
        <authorList>
            <person name="Rensing S."/>
            <person name="Lang D."/>
            <person name="Zimmer A."/>
            <person name="Terry A."/>
            <person name="Salamov A."/>
            <person name="Shapiro H."/>
            <person name="Nishiyama T."/>
            <person name="Perroud P.-F."/>
            <person name="Lindquist E."/>
            <person name="Kamisugi Y."/>
            <person name="Tanahashi T."/>
            <person name="Sakakibara K."/>
            <person name="Fujita T."/>
            <person name="Oishi K."/>
            <person name="Shin-I T."/>
            <person name="Kuroki Y."/>
            <person name="Toyoda A."/>
            <person name="Suzuki Y."/>
            <person name="Hashimoto A."/>
            <person name="Yamaguchi K."/>
            <person name="Sugano A."/>
            <person name="Kohara Y."/>
            <person name="Fujiyama A."/>
            <person name="Anterola A."/>
            <person name="Aoki S."/>
            <person name="Ashton N."/>
            <person name="Barbazuk W.B."/>
            <person name="Barker E."/>
            <person name="Bennetzen J."/>
            <person name="Bezanilla M."/>
            <person name="Blankenship R."/>
            <person name="Cho S.H."/>
            <person name="Dutcher S."/>
            <person name="Estelle M."/>
            <person name="Fawcett J.A."/>
            <person name="Gundlach H."/>
            <person name="Hanada K."/>
            <person name="Heyl A."/>
            <person name="Hicks K.A."/>
            <person name="Hugh J."/>
            <person name="Lohr M."/>
            <person name="Mayer K."/>
            <person name="Melkozernov A."/>
            <person name="Murata T."/>
            <person name="Nelson D."/>
            <person name="Pils B."/>
            <person name="Prigge M."/>
            <person name="Reiss B."/>
            <person name="Renner T."/>
            <person name="Rombauts S."/>
            <person name="Rushton P."/>
            <person name="Sanderfoot A."/>
            <person name="Schween G."/>
            <person name="Shiu S.-H."/>
            <person name="Stueber K."/>
            <person name="Theodoulou F.L."/>
            <person name="Tu H."/>
            <person name="Van de Peer Y."/>
            <person name="Verrier P.J."/>
            <person name="Waters E."/>
            <person name="Wood A."/>
            <person name="Yang L."/>
            <person name="Cove D."/>
            <person name="Cuming A."/>
            <person name="Hasebe M."/>
            <person name="Lucas S."/>
            <person name="Mishler D.B."/>
            <person name="Reski R."/>
            <person name="Grigoriev I."/>
            <person name="Quatrano R.S."/>
            <person name="Boore J.L."/>
        </authorList>
    </citation>
    <scope>NUCLEOTIDE SEQUENCE [LARGE SCALE GENOMIC DNA]</scope>
    <source>
        <strain evidence="2 3">cv. Gransden 2004</strain>
    </source>
</reference>
<reference evidence="2" key="3">
    <citation type="submission" date="2020-12" db="UniProtKB">
        <authorList>
            <consortium name="EnsemblPlants"/>
        </authorList>
    </citation>
    <scope>IDENTIFICATION</scope>
</reference>
<dbReference type="Gramene" id="Pp3c6_15650V3.1">
    <property type="protein sequence ID" value="Pp3c6_15650V3.1"/>
    <property type="gene ID" value="Pp3c6_15650"/>
</dbReference>
<dbReference type="EMBL" id="ABEU02000006">
    <property type="protein sequence ID" value="PNR52615.1"/>
    <property type="molecule type" value="Genomic_DNA"/>
</dbReference>
<dbReference type="EnsemblPlants" id="Pp3c6_15650V3.1">
    <property type="protein sequence ID" value="Pp3c6_15650V3.1"/>
    <property type="gene ID" value="Pp3c6_15650"/>
</dbReference>
<dbReference type="Proteomes" id="UP000006727">
    <property type="component" value="Chromosome 6"/>
</dbReference>
<reference evidence="1 3" key="2">
    <citation type="journal article" date="2018" name="Plant J.">
        <title>The Physcomitrella patens chromosome-scale assembly reveals moss genome structure and evolution.</title>
        <authorList>
            <person name="Lang D."/>
            <person name="Ullrich K.K."/>
            <person name="Murat F."/>
            <person name="Fuchs J."/>
            <person name="Jenkins J."/>
            <person name="Haas F.B."/>
            <person name="Piednoel M."/>
            <person name="Gundlach H."/>
            <person name="Van Bel M."/>
            <person name="Meyberg R."/>
            <person name="Vives C."/>
            <person name="Morata J."/>
            <person name="Symeonidi A."/>
            <person name="Hiss M."/>
            <person name="Muchero W."/>
            <person name="Kamisugi Y."/>
            <person name="Saleh O."/>
            <person name="Blanc G."/>
            <person name="Decker E.L."/>
            <person name="van Gessel N."/>
            <person name="Grimwood J."/>
            <person name="Hayes R.D."/>
            <person name="Graham S.W."/>
            <person name="Gunter L.E."/>
            <person name="McDaniel S.F."/>
            <person name="Hoernstein S.N.W."/>
            <person name="Larsson A."/>
            <person name="Li F.W."/>
            <person name="Perroud P.F."/>
            <person name="Phillips J."/>
            <person name="Ranjan P."/>
            <person name="Rokshar D.S."/>
            <person name="Rothfels C.J."/>
            <person name="Schneider L."/>
            <person name="Shu S."/>
            <person name="Stevenson D.W."/>
            <person name="Thummler F."/>
            <person name="Tillich M."/>
            <person name="Villarreal Aguilar J.C."/>
            <person name="Widiez T."/>
            <person name="Wong G.K."/>
            <person name="Wymore A."/>
            <person name="Zhang Y."/>
            <person name="Zimmer A.D."/>
            <person name="Quatrano R.S."/>
            <person name="Mayer K.F.X."/>
            <person name="Goodstein D."/>
            <person name="Casacuberta J.M."/>
            <person name="Vandepoele K."/>
            <person name="Reski R."/>
            <person name="Cuming A.C."/>
            <person name="Tuskan G.A."/>
            <person name="Maumus F."/>
            <person name="Salse J."/>
            <person name="Schmutz J."/>
            <person name="Rensing S.A."/>
        </authorList>
    </citation>
    <scope>NUCLEOTIDE SEQUENCE [LARGE SCALE GENOMIC DNA]</scope>
    <source>
        <strain evidence="2 3">cv. Gransden 2004</strain>
    </source>
</reference>
<organism evidence="1">
    <name type="scientific">Physcomitrium patens</name>
    <name type="common">Spreading-leaved earth moss</name>
    <name type="synonym">Physcomitrella patens</name>
    <dbReference type="NCBI Taxonomy" id="3218"/>
    <lineage>
        <taxon>Eukaryota</taxon>
        <taxon>Viridiplantae</taxon>
        <taxon>Streptophyta</taxon>
        <taxon>Embryophyta</taxon>
        <taxon>Bryophyta</taxon>
        <taxon>Bryophytina</taxon>
        <taxon>Bryopsida</taxon>
        <taxon>Funariidae</taxon>
        <taxon>Funariales</taxon>
        <taxon>Funariaceae</taxon>
        <taxon>Physcomitrium</taxon>
    </lineage>
</organism>
<proteinExistence type="predicted"/>
<protein>
    <submittedName>
        <fullName evidence="1 2">Uncharacterized protein</fullName>
    </submittedName>
</protein>
<keyword evidence="3" id="KW-1185">Reference proteome</keyword>
<dbReference type="InParanoid" id="A0A2K1KFS2"/>